<evidence type="ECO:0000313" key="7">
    <source>
        <dbReference type="Proteomes" id="UP000320762"/>
    </source>
</evidence>
<dbReference type="Gene3D" id="1.10.10.10">
    <property type="entry name" value="Winged helix-like DNA-binding domain superfamily/Winged helix DNA-binding domain"/>
    <property type="match status" value="1"/>
</dbReference>
<evidence type="ECO:0000313" key="6">
    <source>
        <dbReference type="EMBL" id="TRM65486.1"/>
    </source>
</evidence>
<dbReference type="Pfam" id="PF00621">
    <property type="entry name" value="RhoGEF"/>
    <property type="match status" value="1"/>
</dbReference>
<gene>
    <name evidence="6" type="ORF">BD626DRAFT_219432</name>
</gene>
<dbReference type="InterPro" id="IPR011993">
    <property type="entry name" value="PH-like_dom_sf"/>
</dbReference>
<feature type="compositionally biased region" description="Pro residues" evidence="3">
    <location>
        <begin position="68"/>
        <end position="79"/>
    </location>
</feature>
<evidence type="ECO:0000256" key="2">
    <source>
        <dbReference type="ARBA" id="ARBA00022658"/>
    </source>
</evidence>
<dbReference type="InterPro" id="IPR041675">
    <property type="entry name" value="PH_5"/>
</dbReference>
<feature type="compositionally biased region" description="Polar residues" evidence="3">
    <location>
        <begin position="935"/>
        <end position="949"/>
    </location>
</feature>
<feature type="compositionally biased region" description="Pro residues" evidence="3">
    <location>
        <begin position="128"/>
        <end position="141"/>
    </location>
</feature>
<evidence type="ECO:0000256" key="3">
    <source>
        <dbReference type="SAM" id="MobiDB-lite"/>
    </source>
</evidence>
<dbReference type="Pfam" id="PF00780">
    <property type="entry name" value="CNH"/>
    <property type="match status" value="1"/>
</dbReference>
<dbReference type="STRING" id="97359.A0A550CKZ9"/>
<reference evidence="6 7" key="1">
    <citation type="journal article" date="2019" name="New Phytol.">
        <title>Comparative genomics reveals unique wood-decay strategies and fruiting body development in the Schizophyllaceae.</title>
        <authorList>
            <person name="Almasi E."/>
            <person name="Sahu N."/>
            <person name="Krizsan K."/>
            <person name="Balint B."/>
            <person name="Kovacs G.M."/>
            <person name="Kiss B."/>
            <person name="Cseklye J."/>
            <person name="Drula E."/>
            <person name="Henrissat B."/>
            <person name="Nagy I."/>
            <person name="Chovatia M."/>
            <person name="Adam C."/>
            <person name="LaButti K."/>
            <person name="Lipzen A."/>
            <person name="Riley R."/>
            <person name="Grigoriev I.V."/>
            <person name="Nagy L.G."/>
        </authorList>
    </citation>
    <scope>NUCLEOTIDE SEQUENCE [LARGE SCALE GENOMIC DNA]</scope>
    <source>
        <strain evidence="6 7">NL-1724</strain>
    </source>
</reference>
<name>A0A550CKZ9_9AGAR</name>
<feature type="domain" description="CNH" evidence="5">
    <location>
        <begin position="961"/>
        <end position="1256"/>
    </location>
</feature>
<dbReference type="Proteomes" id="UP000320762">
    <property type="component" value="Unassembled WGS sequence"/>
</dbReference>
<dbReference type="Gene3D" id="1.20.900.10">
    <property type="entry name" value="Dbl homology (DH) domain"/>
    <property type="match status" value="1"/>
</dbReference>
<dbReference type="SUPFAM" id="SSF48065">
    <property type="entry name" value="DBL homology domain (DH-domain)"/>
    <property type="match status" value="1"/>
</dbReference>
<dbReference type="Pfam" id="PF15405">
    <property type="entry name" value="PH_5"/>
    <property type="match status" value="2"/>
</dbReference>
<feature type="region of interest" description="Disordered" evidence="3">
    <location>
        <begin position="176"/>
        <end position="237"/>
    </location>
</feature>
<dbReference type="PANTHER" id="PTHR46572">
    <property type="entry name" value="RHO1 GDP-GTP EXCHANGE PROTEIN 1-RELATED"/>
    <property type="match status" value="1"/>
</dbReference>
<dbReference type="CDD" id="cd00160">
    <property type="entry name" value="RhoGEF"/>
    <property type="match status" value="1"/>
</dbReference>
<dbReference type="InterPro" id="IPR052233">
    <property type="entry name" value="Rho-type_GEFs"/>
</dbReference>
<proteinExistence type="predicted"/>
<dbReference type="SMART" id="SM00325">
    <property type="entry name" value="RhoGEF"/>
    <property type="match status" value="1"/>
</dbReference>
<accession>A0A550CKZ9</accession>
<evidence type="ECO:0000259" key="5">
    <source>
        <dbReference type="PROSITE" id="PS50219"/>
    </source>
</evidence>
<keyword evidence="7" id="KW-1185">Reference proteome</keyword>
<feature type="region of interest" description="Disordered" evidence="3">
    <location>
        <begin position="1"/>
        <end position="163"/>
    </location>
</feature>
<feature type="compositionally biased region" description="Pro residues" evidence="3">
    <location>
        <begin position="37"/>
        <end position="46"/>
    </location>
</feature>
<feature type="region of interest" description="Disordered" evidence="3">
    <location>
        <begin position="924"/>
        <end position="954"/>
    </location>
</feature>
<dbReference type="PROSITE" id="PS50219">
    <property type="entry name" value="CNH"/>
    <property type="match status" value="1"/>
</dbReference>
<dbReference type="Pfam" id="PF00610">
    <property type="entry name" value="DEP"/>
    <property type="match status" value="1"/>
</dbReference>
<dbReference type="Gene3D" id="2.30.29.30">
    <property type="entry name" value="Pleckstrin-homology domain (PH domain)/Phosphotyrosine-binding domain (PTB)"/>
    <property type="match status" value="2"/>
</dbReference>
<dbReference type="InterPro" id="IPR000591">
    <property type="entry name" value="DEP_dom"/>
</dbReference>
<dbReference type="GO" id="GO:0005085">
    <property type="term" value="F:guanyl-nucleotide exchange factor activity"/>
    <property type="evidence" value="ECO:0007669"/>
    <property type="project" value="UniProtKB-KW"/>
</dbReference>
<dbReference type="EMBL" id="VDMD01000005">
    <property type="protein sequence ID" value="TRM65486.1"/>
    <property type="molecule type" value="Genomic_DNA"/>
</dbReference>
<evidence type="ECO:0000259" key="4">
    <source>
        <dbReference type="PROSITE" id="PS50010"/>
    </source>
</evidence>
<dbReference type="CDD" id="cd04435">
    <property type="entry name" value="DEP_fRom2"/>
    <property type="match status" value="1"/>
</dbReference>
<dbReference type="SMART" id="SM00036">
    <property type="entry name" value="CNH"/>
    <property type="match status" value="1"/>
</dbReference>
<dbReference type="InterPro" id="IPR001180">
    <property type="entry name" value="CNH_dom"/>
</dbReference>
<dbReference type="InterPro" id="IPR036388">
    <property type="entry name" value="WH-like_DNA-bd_sf"/>
</dbReference>
<dbReference type="InterPro" id="IPR035899">
    <property type="entry name" value="DBL_dom_sf"/>
</dbReference>
<dbReference type="SMART" id="SM00049">
    <property type="entry name" value="DEP"/>
    <property type="match status" value="1"/>
</dbReference>
<evidence type="ECO:0000256" key="1">
    <source>
        <dbReference type="ARBA" id="ARBA00022553"/>
    </source>
</evidence>
<feature type="compositionally biased region" description="Low complexity" evidence="3">
    <location>
        <begin position="179"/>
        <end position="218"/>
    </location>
</feature>
<keyword evidence="1" id="KW-0597">Phosphoprotein</keyword>
<comment type="caution">
    <text evidence="6">The sequence shown here is derived from an EMBL/GenBank/DDBJ whole genome shotgun (WGS) entry which is preliminary data.</text>
</comment>
<dbReference type="GO" id="GO:0035556">
    <property type="term" value="P:intracellular signal transduction"/>
    <property type="evidence" value="ECO:0007669"/>
    <property type="project" value="InterPro"/>
</dbReference>
<dbReference type="InterPro" id="IPR000219">
    <property type="entry name" value="DH_dom"/>
</dbReference>
<protein>
    <submittedName>
        <fullName evidence="6">CNH domain-containing protein</fullName>
    </submittedName>
</protein>
<feature type="region of interest" description="Disordered" evidence="3">
    <location>
        <begin position="368"/>
        <end position="388"/>
    </location>
</feature>
<keyword evidence="2" id="KW-0344">Guanine-nucleotide releasing factor</keyword>
<feature type="domain" description="DH" evidence="4">
    <location>
        <begin position="491"/>
        <end position="678"/>
    </location>
</feature>
<dbReference type="InterPro" id="IPR036390">
    <property type="entry name" value="WH_DNA-bd_sf"/>
</dbReference>
<dbReference type="PROSITE" id="PS50010">
    <property type="entry name" value="DH_2"/>
    <property type="match status" value="1"/>
</dbReference>
<organism evidence="6 7">
    <name type="scientific">Schizophyllum amplum</name>
    <dbReference type="NCBI Taxonomy" id="97359"/>
    <lineage>
        <taxon>Eukaryota</taxon>
        <taxon>Fungi</taxon>
        <taxon>Dikarya</taxon>
        <taxon>Basidiomycota</taxon>
        <taxon>Agaricomycotina</taxon>
        <taxon>Agaricomycetes</taxon>
        <taxon>Agaricomycetidae</taxon>
        <taxon>Agaricales</taxon>
        <taxon>Schizophyllaceae</taxon>
        <taxon>Schizophyllum</taxon>
    </lineage>
</organism>
<dbReference type="SUPFAM" id="SSF46785">
    <property type="entry name" value="Winged helix' DNA-binding domain"/>
    <property type="match status" value="1"/>
</dbReference>
<sequence length="1355" mass="150624">MMDKPASPMGPRQPPDRSRAAAYESIFGRPSAVHHQPSPPPPPPPSSGAASMYRQPAYGNYYHAPSPFLQPTPGPPPPSAYARARSLSGHPGIIVPRSPERMPAGDPAYPGLTPAQAYQAQIYQSTPSLPPPQLPTIPSPPHLSALPALSDADDRVSVADSDPSELPWRLHVDTAAAGPPSVRSSIVSASPSGSDTMLGDPSGSSSRRSSDSTRTMPRLNGPRRERSAQERSMSMSAASNNMRSVFETIHANTATAAASAKRPKSPNHKRKTPIVYPALLSRVAEAFRDRIALSDRLKDGLTYKNAFDGREAVDKIAYIIKTTDRTLALLLGRALDSQKFFHDVTYDHRLRDSPHELYQFRTTLPSPFVSGETVQAPPPEEEDADESPLPSGVFTLLTDCYSPTCSRDALCYSIVCPRRLEQQARLTKQQQHQQDHPSSEALHLKIDKAKEMDDEAEKQDRDEADALGEATLWIHTVPKEIVDSVSDKEKRRQEAINEVIYTERDFVRDMEYLRDFWIKRLQDSDVIPPERRTQFLEQVFWNVFDIIAVNTRLRDALTKRQKSYAVVEKISDIFLDAVPHFGPFISYGAHQMYGKYEFEKEKSSNPDFAQFVETTERLPESRKLELNAYLTKPTTRLARYPLLLGAVLKQTPPDSPDAETLPKVIEMVRGFLKRVNEESGKTENRFNLIQLDQQLIFKPGEEVNLRLKDEGRELVYKGNLARRGGESGDLIVWLFDHAVVFAKSSKAKGHGETFKVYRRPIPLELLAVSASADDMSTYSKKKGLTRRGSFGSISTAHNPLSLVTPASTLGHSATNLTLDGSPDSAAVDSPATLDGGLSTITHKTSTLPAIPTFTPTDKDKAAYWISFTHLGRKAYNLTLYAPTQVAHRKWVEAIVKQQTAMRERSRFFEMHVISEGFFSSGRADTVPHSGPSHLTRPSQSRSNGVSTTAARMGPSGAGWGGGRVNCAAPFAGGRRIVYGTDDGVYMSDLREAGREPQKVVALLDVGQVDVLEDYQLLIVLSERQVITFPLDALDPIDPMAPLKRAKRISSHTSFFKAGFCLGRVLVCIVKSSQLSSTFKTLEPIDQSIRGRAKPTFRKLLQGGNDTLKLFREFYIPVESTSIHYLKTKMCVGCSRGFEIVDLETLDTQGLLDPNDESLEFVHSKTNLRPMAIYRIQNEFLLCYDEFAFYVNKTGRRSRKDFMVFWEGNPTGFALHEPYVLAFEPSFVEIRHIETGHMSQVIQGNNLRLLFADTPPSVQNGGSMYYNANPYQAQGHPGFDYNPYANPGYGYPQRPPAQPYVQQYPSPNPYMRNVQGVGRDEILLVSDDKVLALRPVQPPAGQAFISDTASVRSMPR</sequence>
<dbReference type="PANTHER" id="PTHR46572:SF2">
    <property type="entry name" value="RHO1 GDP-GTP EXCHANGE PROTEIN 1-RELATED"/>
    <property type="match status" value="1"/>
</dbReference>
<dbReference type="SUPFAM" id="SSF50729">
    <property type="entry name" value="PH domain-like"/>
    <property type="match status" value="1"/>
</dbReference>
<dbReference type="OrthoDB" id="2272012at2759"/>